<dbReference type="OrthoDB" id="7771794at2"/>
<sequence length="279" mass="28589">MTIAVTGSTGQLGPLVIEELKSRTDEEIIALARSPEKGSSLGVTVREFDYDRPETLGPALEGVETLILISGSEVGQRERQHKAVIAAAEAAGVTRILYTSLLRADTSPLALAPEHVATEAALAESSLNVTILRNGWYFENYAGSVASALEHGALVGAAGDAKINAATRADYAAAAAGAATSPDTVGKTYELAGDTGFTMSELAAALTAKTGRDIPYSDMPVAEYQKVLEGAGLPAETAGFVAGLDAGTAEGALASYSKDLSTLAGRPTTSLSDWVATVA</sequence>
<evidence type="ECO:0000313" key="3">
    <source>
        <dbReference type="Proteomes" id="UP000314011"/>
    </source>
</evidence>
<dbReference type="RefSeq" id="WP_140192931.1">
    <property type="nucleotide sequence ID" value="NZ_CP065915.1"/>
</dbReference>
<organism evidence="2 3">
    <name type="scientific">Pelagovum pacificum</name>
    <dbReference type="NCBI Taxonomy" id="2588711"/>
    <lineage>
        <taxon>Bacteria</taxon>
        <taxon>Pseudomonadati</taxon>
        <taxon>Pseudomonadota</taxon>
        <taxon>Alphaproteobacteria</taxon>
        <taxon>Rhodobacterales</taxon>
        <taxon>Paracoccaceae</taxon>
        <taxon>Pelagovum</taxon>
    </lineage>
</organism>
<reference evidence="2 3" key="1">
    <citation type="submission" date="2019-06" db="EMBL/GenBank/DDBJ databases">
        <title>Genome of new Rhodobacteraceae sp. SM1903.</title>
        <authorList>
            <person name="Ren X."/>
        </authorList>
    </citation>
    <scope>NUCLEOTIDE SEQUENCE [LARGE SCALE GENOMIC DNA]</scope>
    <source>
        <strain evidence="2 3">SM1903</strain>
    </source>
</reference>
<name>A0A5C5GBT9_9RHOB</name>
<accession>A0A5C5GBT9</accession>
<dbReference type="CDD" id="cd05269">
    <property type="entry name" value="TMR_SDR_a"/>
    <property type="match status" value="1"/>
</dbReference>
<evidence type="ECO:0000259" key="1">
    <source>
        <dbReference type="Pfam" id="PF13460"/>
    </source>
</evidence>
<feature type="domain" description="NAD(P)-binding" evidence="1">
    <location>
        <begin position="7"/>
        <end position="180"/>
    </location>
</feature>
<dbReference type="InterPro" id="IPR016040">
    <property type="entry name" value="NAD(P)-bd_dom"/>
</dbReference>
<dbReference type="PANTHER" id="PTHR47129:SF1">
    <property type="entry name" value="NMRA-LIKE DOMAIN-CONTAINING PROTEIN"/>
    <property type="match status" value="1"/>
</dbReference>
<dbReference type="AlphaFoldDB" id="A0A5C5GBT9"/>
<comment type="caution">
    <text evidence="2">The sequence shown here is derived from an EMBL/GenBank/DDBJ whole genome shotgun (WGS) entry which is preliminary data.</text>
</comment>
<evidence type="ECO:0000313" key="2">
    <source>
        <dbReference type="EMBL" id="TNY32252.1"/>
    </source>
</evidence>
<dbReference type="PANTHER" id="PTHR47129">
    <property type="entry name" value="QUINONE OXIDOREDUCTASE 2"/>
    <property type="match status" value="1"/>
</dbReference>
<proteinExistence type="predicted"/>
<protein>
    <submittedName>
        <fullName evidence="2">SDR family oxidoreductase</fullName>
    </submittedName>
</protein>
<dbReference type="EMBL" id="VFFF01000001">
    <property type="protein sequence ID" value="TNY32252.1"/>
    <property type="molecule type" value="Genomic_DNA"/>
</dbReference>
<dbReference type="InterPro" id="IPR052718">
    <property type="entry name" value="NmrA-type_oxidoreductase"/>
</dbReference>
<gene>
    <name evidence="2" type="ORF">FHY64_02850</name>
</gene>
<dbReference type="InterPro" id="IPR036291">
    <property type="entry name" value="NAD(P)-bd_dom_sf"/>
</dbReference>
<dbReference type="SUPFAM" id="SSF51735">
    <property type="entry name" value="NAD(P)-binding Rossmann-fold domains"/>
    <property type="match status" value="1"/>
</dbReference>
<dbReference type="Pfam" id="PF13460">
    <property type="entry name" value="NAD_binding_10"/>
    <property type="match status" value="1"/>
</dbReference>
<dbReference type="Gene3D" id="3.90.25.10">
    <property type="entry name" value="UDP-galactose 4-epimerase, domain 1"/>
    <property type="match status" value="1"/>
</dbReference>
<dbReference type="Proteomes" id="UP000314011">
    <property type="component" value="Unassembled WGS sequence"/>
</dbReference>
<dbReference type="Gene3D" id="3.40.50.720">
    <property type="entry name" value="NAD(P)-binding Rossmann-like Domain"/>
    <property type="match status" value="1"/>
</dbReference>
<keyword evidence="3" id="KW-1185">Reference proteome</keyword>